<comment type="subcellular location">
    <subcellularLocation>
        <location evidence="1">Cell envelope</location>
    </subcellularLocation>
</comment>
<evidence type="ECO:0000256" key="4">
    <source>
        <dbReference type="ARBA" id="ARBA00022729"/>
    </source>
</evidence>
<feature type="chain" id="PRO_5039595281" evidence="6">
    <location>
        <begin position="43"/>
        <end position="363"/>
    </location>
</feature>
<evidence type="ECO:0000256" key="5">
    <source>
        <dbReference type="SAM" id="MobiDB-lite"/>
    </source>
</evidence>
<evidence type="ECO:0000256" key="2">
    <source>
        <dbReference type="ARBA" id="ARBA00008814"/>
    </source>
</evidence>
<dbReference type="PANTHER" id="PTHR30532">
    <property type="entry name" value="IRON III DICITRATE-BINDING PERIPLASMIC PROTEIN"/>
    <property type="match status" value="1"/>
</dbReference>
<evidence type="ECO:0000313" key="9">
    <source>
        <dbReference type="Proteomes" id="UP000023703"/>
    </source>
</evidence>
<dbReference type="STRING" id="1404245.CGLY_15300"/>
<dbReference type="InterPro" id="IPR051313">
    <property type="entry name" value="Bact_iron-sidero_bind"/>
</dbReference>
<dbReference type="Gene3D" id="3.40.50.1980">
    <property type="entry name" value="Nitrogenase molybdenum iron protein domain"/>
    <property type="match status" value="2"/>
</dbReference>
<dbReference type="GO" id="GO:0030288">
    <property type="term" value="C:outer membrane-bounded periplasmic space"/>
    <property type="evidence" value="ECO:0007669"/>
    <property type="project" value="TreeGrafter"/>
</dbReference>
<feature type="region of interest" description="Disordered" evidence="5">
    <location>
        <begin position="45"/>
        <end position="71"/>
    </location>
</feature>
<evidence type="ECO:0000256" key="6">
    <source>
        <dbReference type="SAM" id="SignalP"/>
    </source>
</evidence>
<dbReference type="EMBL" id="CP006842">
    <property type="protein sequence ID" value="AHW65496.1"/>
    <property type="molecule type" value="Genomic_DNA"/>
</dbReference>
<dbReference type="PANTHER" id="PTHR30532:SF1">
    <property type="entry name" value="IRON(3+)-HYDROXAMATE-BINDING PROTEIN FHUD"/>
    <property type="match status" value="1"/>
</dbReference>
<keyword evidence="9" id="KW-1185">Reference proteome</keyword>
<dbReference type="Pfam" id="PF01497">
    <property type="entry name" value="Peripla_BP_2"/>
    <property type="match status" value="1"/>
</dbReference>
<evidence type="ECO:0000256" key="3">
    <source>
        <dbReference type="ARBA" id="ARBA00022448"/>
    </source>
</evidence>
<dbReference type="OrthoDB" id="1846031at2"/>
<reference evidence="8 9" key="1">
    <citation type="journal article" date="2015" name="Int. J. Syst. Evol. Microbiol.">
        <title>Revisiting Corynebacterium glyciniphilum (ex Kubota et al., 1972) sp. nov., nom. rev., isolated from putrefied banana.</title>
        <authorList>
            <person name="Al-Dilaimi A."/>
            <person name="Bednarz H."/>
            <person name="Lomker A."/>
            <person name="Niehaus K."/>
            <person name="Kalinowski J."/>
            <person name="Ruckert C."/>
        </authorList>
    </citation>
    <scope>NUCLEOTIDE SEQUENCE [LARGE SCALE GENOMIC DNA]</scope>
    <source>
        <strain evidence="8">AJ 3170</strain>
    </source>
</reference>
<dbReference type="Proteomes" id="UP000023703">
    <property type="component" value="Chromosome"/>
</dbReference>
<evidence type="ECO:0000259" key="7">
    <source>
        <dbReference type="Pfam" id="PF01497"/>
    </source>
</evidence>
<feature type="domain" description="Fe/B12 periplasmic-binding" evidence="7">
    <location>
        <begin position="80"/>
        <end position="313"/>
    </location>
</feature>
<dbReference type="eggNOG" id="COG0614">
    <property type="taxonomic scope" value="Bacteria"/>
</dbReference>
<dbReference type="InterPro" id="IPR002491">
    <property type="entry name" value="ABC_transptr_periplasmic_BD"/>
</dbReference>
<proteinExistence type="inferred from homology"/>
<gene>
    <name evidence="8" type="primary">fhuD</name>
    <name evidence="8" type="ORF">CGLY_15300</name>
</gene>
<dbReference type="KEGG" id="cgy:CGLY_15300"/>
<comment type="similarity">
    <text evidence="2">Belongs to the bacterial solute-binding protein 8 family.</text>
</comment>
<dbReference type="AlphaFoldDB" id="X5EFV7"/>
<organism evidence="8 9">
    <name type="scientific">Corynebacterium glyciniphilum AJ 3170</name>
    <dbReference type="NCBI Taxonomy" id="1404245"/>
    <lineage>
        <taxon>Bacteria</taxon>
        <taxon>Bacillati</taxon>
        <taxon>Actinomycetota</taxon>
        <taxon>Actinomycetes</taxon>
        <taxon>Mycobacteriales</taxon>
        <taxon>Corynebacteriaceae</taxon>
        <taxon>Corynebacterium</taxon>
    </lineage>
</organism>
<evidence type="ECO:0000256" key="1">
    <source>
        <dbReference type="ARBA" id="ARBA00004196"/>
    </source>
</evidence>
<keyword evidence="3" id="KW-0813">Transport</keyword>
<dbReference type="RefSeq" id="WP_038550521.1">
    <property type="nucleotide sequence ID" value="NZ_CP006842.1"/>
</dbReference>
<keyword evidence="4 6" id="KW-0732">Signal</keyword>
<dbReference type="HOGENOM" id="CLU_038034_1_1_11"/>
<dbReference type="SUPFAM" id="SSF53807">
    <property type="entry name" value="Helical backbone' metal receptor"/>
    <property type="match status" value="1"/>
</dbReference>
<feature type="signal peptide" evidence="6">
    <location>
        <begin position="1"/>
        <end position="42"/>
    </location>
</feature>
<accession>X5EFV7</accession>
<name>X5EFV7_9CORY</name>
<dbReference type="GO" id="GO:1901678">
    <property type="term" value="P:iron coordination entity transport"/>
    <property type="evidence" value="ECO:0007669"/>
    <property type="project" value="UniProtKB-ARBA"/>
</dbReference>
<protein>
    <submittedName>
        <fullName evidence="8">Fe3+-siderophore binding domain FhuD</fullName>
    </submittedName>
</protein>
<sequence length="363" mass="38669">MTVTTVPGRGVGRSRDRRTGVRTSVRSSLVALVATLSLVSAACSSGDGGNDVSTADEDFTPVTFTSPWGDSTLDARPERIAAVGYKDTDIVASMGEVPVIVPENTVKQETWTLDALKSDPAATFEYTETGMPPMEELAAAEPDLIIASQLDLKDVYDQLSGIAPVIAAETQEDIAGNWQQTLINLGEALGEEERADEVVQKTEDAVAAVRKDHPEFAGRTVSLIQYFGLDEMRLLNPAGGDAATLFSDMGFDEDADTADLQGVQLSGERVDDLAADVVIVLDNSDGRIGELEDSAVFSSIPAVQEDRVLVISNNAFKEGNDPSFEANGKHYEGNLAWAVAYPGPLSTQWAVETLTPLLADTVN</sequence>
<evidence type="ECO:0000313" key="8">
    <source>
        <dbReference type="EMBL" id="AHW65496.1"/>
    </source>
</evidence>
<feature type="region of interest" description="Disordered" evidence="5">
    <location>
        <begin position="1"/>
        <end position="22"/>
    </location>
</feature>